<name>E4XBY1_OIKDI</name>
<dbReference type="Pfam" id="PF12796">
    <property type="entry name" value="Ank_2"/>
    <property type="match status" value="2"/>
</dbReference>
<dbReference type="FunCoup" id="E4XBY1">
    <property type="interactions" value="21"/>
</dbReference>
<organism evidence="4">
    <name type="scientific">Oikopleura dioica</name>
    <name type="common">Tunicate</name>
    <dbReference type="NCBI Taxonomy" id="34765"/>
    <lineage>
        <taxon>Eukaryota</taxon>
        <taxon>Metazoa</taxon>
        <taxon>Chordata</taxon>
        <taxon>Tunicata</taxon>
        <taxon>Appendicularia</taxon>
        <taxon>Copelata</taxon>
        <taxon>Oikopleuridae</taxon>
        <taxon>Oikopleura</taxon>
    </lineage>
</organism>
<dbReference type="SMART" id="SM00248">
    <property type="entry name" value="ANK"/>
    <property type="match status" value="5"/>
</dbReference>
<dbReference type="EMBL" id="FN653034">
    <property type="protein sequence ID" value="CBY09106.1"/>
    <property type="molecule type" value="Genomic_DNA"/>
</dbReference>
<dbReference type="Gene3D" id="1.25.40.20">
    <property type="entry name" value="Ankyrin repeat-containing domain"/>
    <property type="match status" value="2"/>
</dbReference>
<protein>
    <submittedName>
        <fullName evidence="4">Uncharacterized protein</fullName>
    </submittedName>
</protein>
<evidence type="ECO:0000256" key="1">
    <source>
        <dbReference type="ARBA" id="ARBA00022737"/>
    </source>
</evidence>
<dbReference type="GO" id="GO:0004857">
    <property type="term" value="F:enzyme inhibitor activity"/>
    <property type="evidence" value="ECO:0007669"/>
    <property type="project" value="TreeGrafter"/>
</dbReference>
<dbReference type="GO" id="GO:0017020">
    <property type="term" value="F:myosin phosphatase regulator activity"/>
    <property type="evidence" value="ECO:0007669"/>
    <property type="project" value="TreeGrafter"/>
</dbReference>
<dbReference type="InterPro" id="IPR002110">
    <property type="entry name" value="Ankyrin_rpt"/>
</dbReference>
<dbReference type="Proteomes" id="UP000001307">
    <property type="component" value="Unassembled WGS sequence"/>
</dbReference>
<accession>E4XBY1</accession>
<dbReference type="PANTHER" id="PTHR24179:SF29">
    <property type="entry name" value="LD46604P"/>
    <property type="match status" value="1"/>
</dbReference>
<dbReference type="PANTHER" id="PTHR24179">
    <property type="entry name" value="PROTEIN PHOSPHATASE 1 REGULATORY SUBUNIT 12"/>
    <property type="match status" value="1"/>
</dbReference>
<evidence type="ECO:0000313" key="5">
    <source>
        <dbReference type="Proteomes" id="UP000001307"/>
    </source>
</evidence>
<dbReference type="GO" id="GO:0005737">
    <property type="term" value="C:cytoplasm"/>
    <property type="evidence" value="ECO:0007669"/>
    <property type="project" value="TreeGrafter"/>
</dbReference>
<keyword evidence="2" id="KW-0040">ANK repeat</keyword>
<dbReference type="InParanoid" id="E4XBY1"/>
<reference evidence="4" key="1">
    <citation type="journal article" date="2010" name="Science">
        <title>Plasticity of animal genome architecture unmasked by rapid evolution of a pelagic tunicate.</title>
        <authorList>
            <person name="Denoeud F."/>
            <person name="Henriet S."/>
            <person name="Mungpakdee S."/>
            <person name="Aury J.M."/>
            <person name="Da Silva C."/>
            <person name="Brinkmann H."/>
            <person name="Mikhaleva J."/>
            <person name="Olsen L.C."/>
            <person name="Jubin C."/>
            <person name="Canestro C."/>
            <person name="Bouquet J.M."/>
            <person name="Danks G."/>
            <person name="Poulain J."/>
            <person name="Campsteijn C."/>
            <person name="Adamski M."/>
            <person name="Cross I."/>
            <person name="Yadetie F."/>
            <person name="Muffato M."/>
            <person name="Louis A."/>
            <person name="Butcher S."/>
            <person name="Tsagkogeorga G."/>
            <person name="Konrad A."/>
            <person name="Singh S."/>
            <person name="Jensen M.F."/>
            <person name="Cong E.H."/>
            <person name="Eikeseth-Otteraa H."/>
            <person name="Noel B."/>
            <person name="Anthouard V."/>
            <person name="Porcel B.M."/>
            <person name="Kachouri-Lafond R."/>
            <person name="Nishino A."/>
            <person name="Ugolini M."/>
            <person name="Chourrout P."/>
            <person name="Nishida H."/>
            <person name="Aasland R."/>
            <person name="Huzurbazar S."/>
            <person name="Westhof E."/>
            <person name="Delsuc F."/>
            <person name="Lehrach H."/>
            <person name="Reinhardt R."/>
            <person name="Weissenbach J."/>
            <person name="Roy S.W."/>
            <person name="Artiguenave F."/>
            <person name="Postlethwait J.H."/>
            <person name="Manak J.R."/>
            <person name="Thompson E.M."/>
            <person name="Jaillon O."/>
            <person name="Du Pasquier L."/>
            <person name="Boudinot P."/>
            <person name="Liberles D.A."/>
            <person name="Volff J.N."/>
            <person name="Philippe H."/>
            <person name="Lenhard B."/>
            <person name="Roest Crollius H."/>
            <person name="Wincker P."/>
            <person name="Chourrout D."/>
        </authorList>
    </citation>
    <scope>NUCLEOTIDE SEQUENCE [LARGE SCALE GENOMIC DNA]</scope>
</reference>
<dbReference type="AlphaFoldDB" id="E4XBY1"/>
<dbReference type="PROSITE" id="PS50297">
    <property type="entry name" value="ANK_REP_REGION"/>
    <property type="match status" value="3"/>
</dbReference>
<feature type="compositionally biased region" description="Basic and acidic residues" evidence="3">
    <location>
        <begin position="30"/>
        <end position="48"/>
    </location>
</feature>
<dbReference type="PROSITE" id="PS50088">
    <property type="entry name" value="ANK_REPEAT"/>
    <property type="match status" value="3"/>
</dbReference>
<keyword evidence="5" id="KW-1185">Reference proteome</keyword>
<proteinExistence type="predicted"/>
<dbReference type="OrthoDB" id="19014at2759"/>
<keyword evidence="1" id="KW-0677">Repeat</keyword>
<feature type="repeat" description="ANK" evidence="2">
    <location>
        <begin position="92"/>
        <end position="124"/>
    </location>
</feature>
<evidence type="ECO:0000256" key="3">
    <source>
        <dbReference type="SAM" id="MobiDB-lite"/>
    </source>
</evidence>
<feature type="region of interest" description="Disordered" evidence="3">
    <location>
        <begin position="22"/>
        <end position="50"/>
    </location>
</feature>
<evidence type="ECO:0000313" key="4">
    <source>
        <dbReference type="EMBL" id="CBY09106.1"/>
    </source>
</evidence>
<feature type="repeat" description="ANK" evidence="2">
    <location>
        <begin position="125"/>
        <end position="157"/>
    </location>
</feature>
<evidence type="ECO:0000256" key="2">
    <source>
        <dbReference type="PROSITE-ProRule" id="PRU00023"/>
    </source>
</evidence>
<feature type="repeat" description="ANK" evidence="2">
    <location>
        <begin position="221"/>
        <end position="253"/>
    </location>
</feature>
<dbReference type="InterPro" id="IPR051226">
    <property type="entry name" value="PP1_Regulatory_Subunit"/>
</dbReference>
<gene>
    <name evidence="4" type="ORF">GSOID_T00006638001</name>
</gene>
<dbReference type="SUPFAM" id="SSF48403">
    <property type="entry name" value="Ankyrin repeat"/>
    <property type="match status" value="1"/>
</dbReference>
<dbReference type="InterPro" id="IPR036770">
    <property type="entry name" value="Ankyrin_rpt-contain_sf"/>
</dbReference>
<sequence length="361" mass="40840">MVEHETLVKEYYEDQKALTTSERLQKAGRRRAEQIKRWRESAKNDTGSRKKRIPKIRFSSNIILLDAAARNDVDEVRKLLLSGVDPNQGDDDGLTALHQSCIDDFEDVVRLLIEHGADVNAKDTESWTPLHAAATCGHKNICKILIDSGANILAVNADQSISFDICEENSECIYYLQNEMRKRNITQKDIENARRAEEMKILADVVKNAEMSGDVNVLDSDGATLLHLAAANGYVDLARRLLGEAISINAQDHDGWTPLHAAACWMQPEVSVVLLDFQFLIISLLSRVPDIDPFIETRFKERAVQIAHDKDCKALLEDLEREKSKLNSLKLNTQNRPTEADQRFLIERTTTLPKECYRQSS</sequence>